<sequence length="340" mass="38461">MISTGPTDYTFLVQINPQQPDIASFCQPGFFFNEYAHLRQQNNGPFYLISAVNRFTQEAEARCAFFLNASDALSPIAAPFGSIELSETLPTSVLNAFVSVLLETAHKLGCNRIRLVNYPRCYAPQQTDRLLSVLAEHEFVVVESNVSSFLPVNNKPLENNLIPAARRRLRKCREAGFVFAHRQAPNVPEVVRFIQNTRQQLGYPLTLEPDQLINLLQEFPKQFSVFTVTNGPSLAAVVITVRVRYDILYTFLPASDPACHNFSPMIFLIDGLCSYCQQQEVQLLDLGVSLDARRQPKPGLLRFKRNLGAQESPKYTLERSIDRDDFTELQDGPLKTLFIR</sequence>
<dbReference type="EMBL" id="OCNH01000003">
    <property type="protein sequence ID" value="SOD92329.1"/>
    <property type="molecule type" value="Genomic_DNA"/>
</dbReference>
<organism evidence="2 3">
    <name type="scientific">Spirosoma fluviale</name>
    <dbReference type="NCBI Taxonomy" id="1597977"/>
    <lineage>
        <taxon>Bacteria</taxon>
        <taxon>Pseudomonadati</taxon>
        <taxon>Bacteroidota</taxon>
        <taxon>Cytophagia</taxon>
        <taxon>Cytophagales</taxon>
        <taxon>Cytophagaceae</taxon>
        <taxon>Spirosoma</taxon>
    </lineage>
</organism>
<reference evidence="3" key="1">
    <citation type="submission" date="2017-09" db="EMBL/GenBank/DDBJ databases">
        <authorList>
            <person name="Varghese N."/>
            <person name="Submissions S."/>
        </authorList>
    </citation>
    <scope>NUCLEOTIDE SEQUENCE [LARGE SCALE GENOMIC DNA]</scope>
    <source>
        <strain evidence="3">DSM 29961</strain>
    </source>
</reference>
<gene>
    <name evidence="2" type="ORF">SAMN06269250_3924</name>
</gene>
<evidence type="ECO:0000313" key="2">
    <source>
        <dbReference type="EMBL" id="SOD92329.1"/>
    </source>
</evidence>
<name>A0A286GB06_9BACT</name>
<dbReference type="AlphaFoldDB" id="A0A286GB06"/>
<keyword evidence="2" id="KW-0808">Transferase</keyword>
<feature type="domain" description="BioF2-like acetyltransferase" evidence="1">
    <location>
        <begin position="166"/>
        <end position="289"/>
    </location>
</feature>
<dbReference type="InterPro" id="IPR016181">
    <property type="entry name" value="Acyl_CoA_acyltransferase"/>
</dbReference>
<dbReference type="Pfam" id="PF13480">
    <property type="entry name" value="Acetyltransf_6"/>
    <property type="match status" value="1"/>
</dbReference>
<evidence type="ECO:0000259" key="1">
    <source>
        <dbReference type="Pfam" id="PF13480"/>
    </source>
</evidence>
<dbReference type="SUPFAM" id="SSF55729">
    <property type="entry name" value="Acyl-CoA N-acyltransferases (Nat)"/>
    <property type="match status" value="1"/>
</dbReference>
<dbReference type="InterPro" id="IPR038740">
    <property type="entry name" value="BioF2-like_GNAT_dom"/>
</dbReference>
<dbReference type="GO" id="GO:0016740">
    <property type="term" value="F:transferase activity"/>
    <property type="evidence" value="ECO:0007669"/>
    <property type="project" value="UniProtKB-KW"/>
</dbReference>
<dbReference type="Gene3D" id="3.40.630.30">
    <property type="match status" value="1"/>
</dbReference>
<proteinExistence type="predicted"/>
<dbReference type="OrthoDB" id="9786422at2"/>
<dbReference type="RefSeq" id="WP_097127618.1">
    <property type="nucleotide sequence ID" value="NZ_OCNH01000003.1"/>
</dbReference>
<evidence type="ECO:0000313" key="3">
    <source>
        <dbReference type="Proteomes" id="UP000219452"/>
    </source>
</evidence>
<accession>A0A286GB06</accession>
<keyword evidence="3" id="KW-1185">Reference proteome</keyword>
<protein>
    <submittedName>
        <fullName evidence="2">Acetyltransferase (GNAT) domain-containing protein</fullName>
    </submittedName>
</protein>
<dbReference type="Proteomes" id="UP000219452">
    <property type="component" value="Unassembled WGS sequence"/>
</dbReference>